<dbReference type="InterPro" id="IPR016193">
    <property type="entry name" value="Cytidine_deaminase-like"/>
</dbReference>
<evidence type="ECO:0000256" key="6">
    <source>
        <dbReference type="ARBA" id="ARBA00022801"/>
    </source>
</evidence>
<dbReference type="AlphaFoldDB" id="A0A5J4KU54"/>
<evidence type="ECO:0000259" key="10">
    <source>
        <dbReference type="PROSITE" id="PS51855"/>
    </source>
</evidence>
<dbReference type="UniPathway" id="UPA00074">
    <property type="reaction ID" value="UER00133"/>
</dbReference>
<comment type="caution">
    <text evidence="11">The sequence shown here is derived from an EMBL/GenBank/DDBJ whole genome shotgun (WGS) entry which is preliminary data.</text>
</comment>
<dbReference type="SMART" id="SM00851">
    <property type="entry name" value="MGS"/>
    <property type="match status" value="1"/>
</dbReference>
<dbReference type="GO" id="GO:0003937">
    <property type="term" value="F:IMP cyclohydrolase activity"/>
    <property type="evidence" value="ECO:0007669"/>
    <property type="project" value="UniProtKB-EC"/>
</dbReference>
<dbReference type="Pfam" id="PF01808">
    <property type="entry name" value="AICARFT_IMPCHas"/>
    <property type="match status" value="1"/>
</dbReference>
<comment type="catalytic activity">
    <reaction evidence="8">
        <text>(6R)-10-formyltetrahydrofolate + 5-amino-1-(5-phospho-beta-D-ribosyl)imidazole-4-carboxamide = 5-formamido-1-(5-phospho-D-ribosyl)imidazole-4-carboxamide + (6S)-5,6,7,8-tetrahydrofolate</text>
        <dbReference type="Rhea" id="RHEA:22192"/>
        <dbReference type="ChEBI" id="CHEBI:57453"/>
        <dbReference type="ChEBI" id="CHEBI:58467"/>
        <dbReference type="ChEBI" id="CHEBI:58475"/>
        <dbReference type="ChEBI" id="CHEBI:195366"/>
        <dbReference type="EC" id="2.1.2.3"/>
    </reaction>
</comment>
<keyword evidence="7" id="KW-0511">Multifunctional enzyme</keyword>
<dbReference type="PANTHER" id="PTHR11692:SF0">
    <property type="entry name" value="BIFUNCTIONAL PURINE BIOSYNTHESIS PROTEIN ATIC"/>
    <property type="match status" value="1"/>
</dbReference>
<evidence type="ECO:0000313" key="11">
    <source>
        <dbReference type="EMBL" id="GER92784.1"/>
    </source>
</evidence>
<protein>
    <submittedName>
        <fullName evidence="11">Bifunctional phosphoribosylaminoimidazolecarboxamide formyltransferase/inosine monophosphate cyclohydrolase</fullName>
    </submittedName>
</protein>
<dbReference type="GO" id="GO:0004643">
    <property type="term" value="F:phosphoribosylaminoimidazolecarboxamide formyltransferase activity"/>
    <property type="evidence" value="ECO:0007669"/>
    <property type="project" value="UniProtKB-EC"/>
</dbReference>
<keyword evidence="6 11" id="KW-0378">Hydrolase</keyword>
<evidence type="ECO:0000256" key="5">
    <source>
        <dbReference type="ARBA" id="ARBA00022755"/>
    </source>
</evidence>
<dbReference type="InterPro" id="IPR036914">
    <property type="entry name" value="MGS-like_dom_sf"/>
</dbReference>
<dbReference type="SUPFAM" id="SSF52335">
    <property type="entry name" value="Methylglyoxal synthase-like"/>
    <property type="match status" value="1"/>
</dbReference>
<dbReference type="InterPro" id="IPR024051">
    <property type="entry name" value="AICAR_Tfase_dup_dom_sf"/>
</dbReference>
<evidence type="ECO:0000256" key="3">
    <source>
        <dbReference type="ARBA" id="ARBA00007667"/>
    </source>
</evidence>
<dbReference type="GO" id="GO:0006189">
    <property type="term" value="P:'de novo' IMP biosynthetic process"/>
    <property type="evidence" value="ECO:0007669"/>
    <property type="project" value="UniProtKB-UniPathway"/>
</dbReference>
<name>A0A5J4KU54_9ZZZZ</name>
<dbReference type="Gene3D" id="3.40.140.20">
    <property type="match status" value="2"/>
</dbReference>
<dbReference type="HAMAP" id="MF_00139">
    <property type="entry name" value="PurH"/>
    <property type="match status" value="1"/>
</dbReference>
<comment type="pathway">
    <text evidence="2">Purine metabolism; IMP biosynthesis via de novo pathway; 5-formamido-1-(5-phospho-D-ribosyl)imidazole-4-carboxamide from 5-amino-1-(5-phospho-D-ribosyl)imidazole-4-carboxamide (10-formyl THF route): step 1/1.</text>
</comment>
<dbReference type="FunFam" id="3.40.50.1380:FF:000001">
    <property type="entry name" value="Bifunctional purine biosynthesis protein PurH"/>
    <property type="match status" value="1"/>
</dbReference>
<dbReference type="GO" id="GO:0005829">
    <property type="term" value="C:cytosol"/>
    <property type="evidence" value="ECO:0007669"/>
    <property type="project" value="TreeGrafter"/>
</dbReference>
<evidence type="ECO:0000256" key="4">
    <source>
        <dbReference type="ARBA" id="ARBA00022679"/>
    </source>
</evidence>
<comment type="pathway">
    <text evidence="1">Purine metabolism; IMP biosynthesis via de novo pathway; IMP from 5-formamido-1-(5-phospho-D-ribosyl)imidazole-4-carboxamide: step 1/1.</text>
</comment>
<dbReference type="InterPro" id="IPR002695">
    <property type="entry name" value="PurH-like"/>
</dbReference>
<accession>A0A5J4KU54</accession>
<dbReference type="PANTHER" id="PTHR11692">
    <property type="entry name" value="BIFUNCTIONAL PURINE BIOSYNTHESIS PROTEIN PURH"/>
    <property type="match status" value="1"/>
</dbReference>
<dbReference type="Pfam" id="PF02142">
    <property type="entry name" value="MGS"/>
    <property type="match status" value="1"/>
</dbReference>
<dbReference type="EMBL" id="BLAB01000001">
    <property type="protein sequence ID" value="GER92784.1"/>
    <property type="molecule type" value="Genomic_DNA"/>
</dbReference>
<comment type="similarity">
    <text evidence="3">Belongs to the PurH family.</text>
</comment>
<comment type="catalytic activity">
    <reaction evidence="9">
        <text>IMP + H2O = 5-formamido-1-(5-phospho-D-ribosyl)imidazole-4-carboxamide</text>
        <dbReference type="Rhea" id="RHEA:18445"/>
        <dbReference type="ChEBI" id="CHEBI:15377"/>
        <dbReference type="ChEBI" id="CHEBI:58053"/>
        <dbReference type="ChEBI" id="CHEBI:58467"/>
        <dbReference type="EC" id="3.5.4.10"/>
    </reaction>
</comment>
<dbReference type="Gene3D" id="3.40.50.1380">
    <property type="entry name" value="Methylglyoxal synthase-like domain"/>
    <property type="match status" value="1"/>
</dbReference>
<evidence type="ECO:0000256" key="2">
    <source>
        <dbReference type="ARBA" id="ARBA00004954"/>
    </source>
</evidence>
<dbReference type="NCBIfam" id="NF002049">
    <property type="entry name" value="PRK00881.1"/>
    <property type="match status" value="1"/>
</dbReference>
<dbReference type="InterPro" id="IPR011607">
    <property type="entry name" value="MGS-like_dom"/>
</dbReference>
<dbReference type="SUPFAM" id="SSF53927">
    <property type="entry name" value="Cytidine deaminase-like"/>
    <property type="match status" value="1"/>
</dbReference>
<reference evidence="11" key="1">
    <citation type="submission" date="2019-10" db="EMBL/GenBank/DDBJ databases">
        <title>Metagenomic sequencing of thiosulfate-disproportionating enrichment culture.</title>
        <authorList>
            <person name="Umezawa K."/>
            <person name="Kojima H."/>
            <person name="Fukui M."/>
        </authorList>
    </citation>
    <scope>NUCLEOTIDE SEQUENCE</scope>
    <source>
        <strain evidence="11">45J</strain>
    </source>
</reference>
<proteinExistence type="inferred from homology"/>
<dbReference type="NCBIfam" id="TIGR00355">
    <property type="entry name" value="purH"/>
    <property type="match status" value="1"/>
</dbReference>
<evidence type="ECO:0000256" key="7">
    <source>
        <dbReference type="ARBA" id="ARBA00023268"/>
    </source>
</evidence>
<keyword evidence="5" id="KW-0658">Purine biosynthesis</keyword>
<dbReference type="CDD" id="cd01421">
    <property type="entry name" value="IMPCH"/>
    <property type="match status" value="1"/>
</dbReference>
<organism evidence="11">
    <name type="scientific">hot springs metagenome</name>
    <dbReference type="NCBI Taxonomy" id="433727"/>
    <lineage>
        <taxon>unclassified sequences</taxon>
        <taxon>metagenomes</taxon>
        <taxon>ecological metagenomes</taxon>
    </lineage>
</organism>
<evidence type="ECO:0000256" key="8">
    <source>
        <dbReference type="ARBA" id="ARBA00050488"/>
    </source>
</evidence>
<evidence type="ECO:0000256" key="1">
    <source>
        <dbReference type="ARBA" id="ARBA00004844"/>
    </source>
</evidence>
<dbReference type="SMART" id="SM00798">
    <property type="entry name" value="AICARFT_IMPCHas"/>
    <property type="match status" value="1"/>
</dbReference>
<keyword evidence="4 11" id="KW-0808">Transferase</keyword>
<sequence length="515" mass="56962">MIKRALISVSDKRGIVDFAKELSLMGIEILSTGGTAKSLRDAGIAVTEVSDYTGFPEMLDGRLKTLHPKIHGGLLARRSNAKDMDDIQRHDIKPIDMVVVNLYPFEETISKPGVTFEDAIENIDIGGPTMLRAASKNFQDVIVVVDPDDYPKIIDEIKSSNGDISRETRLNLAKKVFAHTARYDALIADYLTSIIEKEPYFPEYLTIPLKRVSVLRYGENPQQKAAIYRERNSGISLPDAKVLQGKEMSFNNYLDAHSALMLIVEFDKKACAIIKHNNPCGVAIGNTAREAYKKAEKADPISAFGGVVAFNTEVDADAAKEMVELFLEVVIAPSFTSDALEIFSKKPNIRLLELSNMLEKKKAASWDMKRIAGGMLVQDWDYSDEDIMKMKAVTKRQPTEDELEALSFAWKVCKHVKSNAIVYAFKDRTVGIGIGQTKRVYSAKIGAMNATEPIKGSVVASDGFFPFRDGIDVLHEMGVTAVVQPGGSVKDNEVIQAADEYGMAMIITGTRHFRH</sequence>
<dbReference type="FunFam" id="3.40.140.20:FF:000001">
    <property type="entry name" value="Bifunctional purine biosynthesis protein PurH"/>
    <property type="match status" value="1"/>
</dbReference>
<evidence type="ECO:0000256" key="9">
    <source>
        <dbReference type="ARBA" id="ARBA00050687"/>
    </source>
</evidence>
<feature type="domain" description="MGS-like" evidence="10">
    <location>
        <begin position="1"/>
        <end position="145"/>
    </location>
</feature>
<dbReference type="PIRSF" id="PIRSF000414">
    <property type="entry name" value="AICARFT_IMPCHas"/>
    <property type="match status" value="1"/>
</dbReference>
<gene>
    <name evidence="11" type="ORF">A45J_0510</name>
</gene>
<dbReference type="FunFam" id="3.40.140.20:FF:000002">
    <property type="entry name" value="Bifunctional purine biosynthesis protein PurH"/>
    <property type="match status" value="1"/>
</dbReference>
<dbReference type="PROSITE" id="PS51855">
    <property type="entry name" value="MGS"/>
    <property type="match status" value="1"/>
</dbReference>